<dbReference type="InterPro" id="IPR005248">
    <property type="entry name" value="NadD/NMNAT"/>
</dbReference>
<dbReference type="HAMAP" id="MF_00244">
    <property type="entry name" value="NaMN_adenylyltr"/>
    <property type="match status" value="1"/>
</dbReference>
<evidence type="ECO:0000256" key="11">
    <source>
        <dbReference type="HAMAP-Rule" id="MF_00244"/>
    </source>
</evidence>
<comment type="caution">
    <text evidence="13">The sequence shown here is derived from an EMBL/GenBank/DDBJ whole genome shotgun (WGS) entry which is preliminary data.</text>
</comment>
<dbReference type="AlphaFoldDB" id="A0A2S5SYH2"/>
<dbReference type="Proteomes" id="UP000238605">
    <property type="component" value="Unassembled WGS sequence"/>
</dbReference>
<dbReference type="GO" id="GO:0005524">
    <property type="term" value="F:ATP binding"/>
    <property type="evidence" value="ECO:0007669"/>
    <property type="project" value="UniProtKB-KW"/>
</dbReference>
<comment type="catalytic activity">
    <reaction evidence="10 11">
        <text>nicotinate beta-D-ribonucleotide + ATP + H(+) = deamido-NAD(+) + diphosphate</text>
        <dbReference type="Rhea" id="RHEA:22860"/>
        <dbReference type="ChEBI" id="CHEBI:15378"/>
        <dbReference type="ChEBI" id="CHEBI:30616"/>
        <dbReference type="ChEBI" id="CHEBI:33019"/>
        <dbReference type="ChEBI" id="CHEBI:57502"/>
        <dbReference type="ChEBI" id="CHEBI:58437"/>
        <dbReference type="EC" id="2.7.7.18"/>
    </reaction>
</comment>
<keyword evidence="14" id="KW-1185">Reference proteome</keyword>
<evidence type="ECO:0000256" key="8">
    <source>
        <dbReference type="ARBA" id="ARBA00022840"/>
    </source>
</evidence>
<keyword evidence="7 11" id="KW-0547">Nucleotide-binding</keyword>
<dbReference type="NCBIfam" id="TIGR00482">
    <property type="entry name" value="nicotinate (nicotinamide) nucleotide adenylyltransferase"/>
    <property type="match status" value="1"/>
</dbReference>
<evidence type="ECO:0000256" key="6">
    <source>
        <dbReference type="ARBA" id="ARBA00022695"/>
    </source>
</evidence>
<dbReference type="EMBL" id="PSNX01000002">
    <property type="protein sequence ID" value="PPE67786.1"/>
    <property type="molecule type" value="Genomic_DNA"/>
</dbReference>
<keyword evidence="9 11" id="KW-0520">NAD</keyword>
<dbReference type="UniPathway" id="UPA00253">
    <property type="reaction ID" value="UER00332"/>
</dbReference>
<comment type="similarity">
    <text evidence="3 11">Belongs to the NadD family.</text>
</comment>
<dbReference type="Gene3D" id="3.40.50.620">
    <property type="entry name" value="HUPs"/>
    <property type="match status" value="1"/>
</dbReference>
<evidence type="ECO:0000256" key="2">
    <source>
        <dbReference type="ARBA" id="ARBA00005019"/>
    </source>
</evidence>
<evidence type="ECO:0000313" key="14">
    <source>
        <dbReference type="Proteomes" id="UP000238605"/>
    </source>
</evidence>
<evidence type="ECO:0000256" key="1">
    <source>
        <dbReference type="ARBA" id="ARBA00002324"/>
    </source>
</evidence>
<name>A0A2S5SYH2_9BURK</name>
<dbReference type="PANTHER" id="PTHR39321:SF3">
    <property type="entry name" value="PHOSPHOPANTETHEINE ADENYLYLTRANSFERASE"/>
    <property type="match status" value="1"/>
</dbReference>
<dbReference type="GO" id="GO:0009435">
    <property type="term" value="P:NAD+ biosynthetic process"/>
    <property type="evidence" value="ECO:0007669"/>
    <property type="project" value="UniProtKB-UniRule"/>
</dbReference>
<gene>
    <name evidence="11 13" type="primary">nadD</name>
    <name evidence="13" type="ORF">C1704_02680</name>
</gene>
<reference evidence="13 14" key="1">
    <citation type="submission" date="2018-02" db="EMBL/GenBank/DDBJ databases">
        <title>Reclassifiation of [Polyangium] brachysporum DSM 7029 as Guopingzhaonella breviflexa gen. nov., sp. nov., a member of the family Comamonadaceae.</title>
        <authorList>
            <person name="Tang B."/>
        </authorList>
    </citation>
    <scope>NUCLEOTIDE SEQUENCE [LARGE SCALE GENOMIC DNA]</scope>
    <source>
        <strain evidence="13 14">BCRC 80649</strain>
    </source>
</reference>
<sequence>MNARRVGLFGGSFDPVHNAHLALARLALDHLGLDEVIWVPAGHPWQKARRLAPAEDRLAMVRAAIEGEPRFQADDCEIRRSGPSYTLDTVRDLAVRRPDVGAWFLILGEDQYSGLPTWQGWQELLRCVTLVVAARDGRQPQPGQLLRDTPHRLVVLPLPPLAISSTLVRSRLAAREPIDTLVPPAVAGYIARHRLYLPD</sequence>
<dbReference type="InterPro" id="IPR014729">
    <property type="entry name" value="Rossmann-like_a/b/a_fold"/>
</dbReference>
<keyword evidence="4 11" id="KW-0662">Pyridine nucleotide biosynthesis</keyword>
<dbReference type="GO" id="GO:0004515">
    <property type="term" value="F:nicotinate-nucleotide adenylyltransferase activity"/>
    <property type="evidence" value="ECO:0007669"/>
    <property type="project" value="UniProtKB-UniRule"/>
</dbReference>
<feature type="domain" description="Cytidyltransferase-like" evidence="12">
    <location>
        <begin position="8"/>
        <end position="171"/>
    </location>
</feature>
<evidence type="ECO:0000259" key="12">
    <source>
        <dbReference type="Pfam" id="PF01467"/>
    </source>
</evidence>
<comment type="pathway">
    <text evidence="2 11">Cofactor biosynthesis; NAD(+) biosynthesis; deamido-NAD(+) from nicotinate D-ribonucleotide: step 1/1.</text>
</comment>
<dbReference type="Pfam" id="PF01467">
    <property type="entry name" value="CTP_transf_like"/>
    <property type="match status" value="1"/>
</dbReference>
<evidence type="ECO:0000256" key="9">
    <source>
        <dbReference type="ARBA" id="ARBA00023027"/>
    </source>
</evidence>
<dbReference type="EC" id="2.7.7.18" evidence="11"/>
<dbReference type="PANTHER" id="PTHR39321">
    <property type="entry name" value="NICOTINATE-NUCLEOTIDE ADENYLYLTRANSFERASE-RELATED"/>
    <property type="match status" value="1"/>
</dbReference>
<proteinExistence type="inferred from homology"/>
<evidence type="ECO:0000256" key="5">
    <source>
        <dbReference type="ARBA" id="ARBA00022679"/>
    </source>
</evidence>
<protein>
    <recommendedName>
        <fullName evidence="11">Probable nicotinate-nucleotide adenylyltransferase</fullName>
        <ecNumber evidence="11">2.7.7.18</ecNumber>
    </recommendedName>
    <alternativeName>
        <fullName evidence="11">Deamido-NAD(+) diphosphorylase</fullName>
    </alternativeName>
    <alternativeName>
        <fullName evidence="11">Deamido-NAD(+) pyrophosphorylase</fullName>
    </alternativeName>
    <alternativeName>
        <fullName evidence="11">Nicotinate mononucleotide adenylyltransferase</fullName>
        <shortName evidence="11">NaMN adenylyltransferase</shortName>
    </alternativeName>
</protein>
<dbReference type="OrthoDB" id="5295945at2"/>
<dbReference type="NCBIfam" id="NF000840">
    <property type="entry name" value="PRK00071.1-3"/>
    <property type="match status" value="1"/>
</dbReference>
<evidence type="ECO:0000256" key="7">
    <source>
        <dbReference type="ARBA" id="ARBA00022741"/>
    </source>
</evidence>
<dbReference type="SUPFAM" id="SSF52374">
    <property type="entry name" value="Nucleotidylyl transferase"/>
    <property type="match status" value="1"/>
</dbReference>
<keyword evidence="5 11" id="KW-0808">Transferase</keyword>
<keyword evidence="6 11" id="KW-0548">Nucleotidyltransferase</keyword>
<dbReference type="InterPro" id="IPR004821">
    <property type="entry name" value="Cyt_trans-like"/>
</dbReference>
<keyword evidence="8 11" id="KW-0067">ATP-binding</keyword>
<accession>A0A2S5SYH2</accession>
<evidence type="ECO:0000256" key="4">
    <source>
        <dbReference type="ARBA" id="ARBA00022642"/>
    </source>
</evidence>
<dbReference type="CDD" id="cd02165">
    <property type="entry name" value="NMNAT"/>
    <property type="match status" value="1"/>
</dbReference>
<organism evidence="13 14">
    <name type="scientific">Caldimonas caldifontis</name>
    <dbReference type="NCBI Taxonomy" id="1452508"/>
    <lineage>
        <taxon>Bacteria</taxon>
        <taxon>Pseudomonadati</taxon>
        <taxon>Pseudomonadota</taxon>
        <taxon>Betaproteobacteria</taxon>
        <taxon>Burkholderiales</taxon>
        <taxon>Sphaerotilaceae</taxon>
        <taxon>Caldimonas</taxon>
    </lineage>
</organism>
<evidence type="ECO:0000256" key="10">
    <source>
        <dbReference type="ARBA" id="ARBA00048721"/>
    </source>
</evidence>
<evidence type="ECO:0000256" key="3">
    <source>
        <dbReference type="ARBA" id="ARBA00009014"/>
    </source>
</evidence>
<dbReference type="NCBIfam" id="TIGR00125">
    <property type="entry name" value="cyt_tran_rel"/>
    <property type="match status" value="1"/>
</dbReference>
<evidence type="ECO:0000313" key="13">
    <source>
        <dbReference type="EMBL" id="PPE67786.1"/>
    </source>
</evidence>
<comment type="function">
    <text evidence="1 11">Catalyzes the reversible adenylation of nicotinate mononucleotide (NaMN) to nicotinic acid adenine dinucleotide (NaAD).</text>
</comment>
<dbReference type="RefSeq" id="WP_104300735.1">
    <property type="nucleotide sequence ID" value="NZ_PSNX01000002.1"/>
</dbReference>